<evidence type="ECO:0000256" key="12">
    <source>
        <dbReference type="SAM" id="Phobius"/>
    </source>
</evidence>
<dbReference type="Pfam" id="PF00367">
    <property type="entry name" value="PTS_EIIB"/>
    <property type="match status" value="1"/>
</dbReference>
<dbReference type="InterPro" id="IPR011055">
    <property type="entry name" value="Dup_hybrid_motif"/>
</dbReference>
<evidence type="ECO:0000256" key="11">
    <source>
        <dbReference type="PROSITE-ProRule" id="PRU00421"/>
    </source>
</evidence>
<dbReference type="Pfam" id="PF02378">
    <property type="entry name" value="PTS_EIIC"/>
    <property type="match status" value="1"/>
</dbReference>
<dbReference type="InterPro" id="IPR001996">
    <property type="entry name" value="PTS_IIB_1"/>
</dbReference>
<protein>
    <submittedName>
        <fullName evidence="16">PTS beta-glucoside transporter subunit EIIBCA</fullName>
    </submittedName>
</protein>
<evidence type="ECO:0000259" key="15">
    <source>
        <dbReference type="PROSITE" id="PS51103"/>
    </source>
</evidence>
<proteinExistence type="predicted"/>
<feature type="active site" description="Phosphocysteine intermediate; for EIIB activity" evidence="11">
    <location>
        <position position="26"/>
    </location>
</feature>
<keyword evidence="5" id="KW-0808">Transferase</keyword>
<feature type="transmembrane region" description="Helical" evidence="12">
    <location>
        <begin position="173"/>
        <end position="193"/>
    </location>
</feature>
<name>A0A919VHI5_9CLOT</name>
<evidence type="ECO:0000256" key="6">
    <source>
        <dbReference type="ARBA" id="ARBA00022683"/>
    </source>
</evidence>
<dbReference type="CDD" id="cd00212">
    <property type="entry name" value="PTS_IIB_glc"/>
    <property type="match status" value="1"/>
</dbReference>
<evidence type="ECO:0000256" key="5">
    <source>
        <dbReference type="ARBA" id="ARBA00022679"/>
    </source>
</evidence>
<dbReference type="PROSITE" id="PS01035">
    <property type="entry name" value="PTS_EIIB_TYPE_1_CYS"/>
    <property type="match status" value="1"/>
</dbReference>
<comment type="caution">
    <text evidence="16">The sequence shown here is derived from an EMBL/GenBank/DDBJ whole genome shotgun (WGS) entry which is preliminary data.</text>
</comment>
<dbReference type="AlphaFoldDB" id="A0A919VHI5"/>
<dbReference type="Gene3D" id="2.70.70.10">
    <property type="entry name" value="Glucose Permease (Domain IIA)"/>
    <property type="match status" value="1"/>
</dbReference>
<evidence type="ECO:0000256" key="1">
    <source>
        <dbReference type="ARBA" id="ARBA00004651"/>
    </source>
</evidence>
<dbReference type="FunFam" id="3.30.1360.60:FF:000001">
    <property type="entry name" value="PTS system glucose-specific IIBC component PtsG"/>
    <property type="match status" value="1"/>
</dbReference>
<dbReference type="PROSITE" id="PS00371">
    <property type="entry name" value="PTS_EIIA_TYPE_1_HIS"/>
    <property type="match status" value="1"/>
</dbReference>
<reference evidence="16" key="1">
    <citation type="submission" date="2021-03" db="EMBL/GenBank/DDBJ databases">
        <title>Taxonomic study of Clostridium polyendosporum from meadow-gley soil under rice.</title>
        <authorList>
            <person name="Kobayashi H."/>
            <person name="Tanizawa Y."/>
            <person name="Yagura M."/>
        </authorList>
    </citation>
    <scope>NUCLEOTIDE SEQUENCE</scope>
    <source>
        <strain evidence="16">JCM 30710</strain>
    </source>
</reference>
<evidence type="ECO:0000313" key="16">
    <source>
        <dbReference type="EMBL" id="GIM29716.1"/>
    </source>
</evidence>
<dbReference type="PROSITE" id="PS51103">
    <property type="entry name" value="PTS_EIIC_TYPE_1"/>
    <property type="match status" value="1"/>
</dbReference>
<dbReference type="InterPro" id="IPR003352">
    <property type="entry name" value="PTS_EIIC"/>
</dbReference>
<dbReference type="Proteomes" id="UP000679179">
    <property type="component" value="Unassembled WGS sequence"/>
</dbReference>
<dbReference type="Pfam" id="PF00358">
    <property type="entry name" value="PTS_EIIA_1"/>
    <property type="match status" value="1"/>
</dbReference>
<dbReference type="PANTHER" id="PTHR30175">
    <property type="entry name" value="PHOSPHOTRANSFERASE SYSTEM TRANSPORT PROTEIN"/>
    <property type="match status" value="1"/>
</dbReference>
<gene>
    <name evidence="16" type="primary">bglC</name>
    <name evidence="16" type="ORF">CPJCM30710_23820</name>
</gene>
<dbReference type="InterPro" id="IPR036878">
    <property type="entry name" value="Glu_permease_IIB"/>
</dbReference>
<organism evidence="16 17">
    <name type="scientific">Clostridium polyendosporum</name>
    <dbReference type="NCBI Taxonomy" id="69208"/>
    <lineage>
        <taxon>Bacteria</taxon>
        <taxon>Bacillati</taxon>
        <taxon>Bacillota</taxon>
        <taxon>Clostridia</taxon>
        <taxon>Eubacteriales</taxon>
        <taxon>Clostridiaceae</taxon>
        <taxon>Clostridium</taxon>
    </lineage>
</organism>
<dbReference type="NCBIfam" id="TIGR01995">
    <property type="entry name" value="PTS-II-ABC-beta"/>
    <property type="match status" value="1"/>
</dbReference>
<feature type="transmembrane region" description="Helical" evidence="12">
    <location>
        <begin position="205"/>
        <end position="225"/>
    </location>
</feature>
<evidence type="ECO:0000259" key="14">
    <source>
        <dbReference type="PROSITE" id="PS51098"/>
    </source>
</evidence>
<evidence type="ECO:0000256" key="9">
    <source>
        <dbReference type="ARBA" id="ARBA00022989"/>
    </source>
</evidence>
<feature type="transmembrane region" description="Helical" evidence="12">
    <location>
        <begin position="245"/>
        <end position="270"/>
    </location>
</feature>
<keyword evidence="3" id="KW-1003">Cell membrane</keyword>
<keyword evidence="8" id="KW-0418">Kinase</keyword>
<evidence type="ECO:0000256" key="8">
    <source>
        <dbReference type="ARBA" id="ARBA00022777"/>
    </source>
</evidence>
<dbReference type="InterPro" id="IPR001127">
    <property type="entry name" value="PTS_EIIA_1_perm"/>
</dbReference>
<dbReference type="GO" id="GO:0016301">
    <property type="term" value="F:kinase activity"/>
    <property type="evidence" value="ECO:0007669"/>
    <property type="project" value="UniProtKB-KW"/>
</dbReference>
<evidence type="ECO:0000256" key="10">
    <source>
        <dbReference type="ARBA" id="ARBA00023136"/>
    </source>
</evidence>
<feature type="transmembrane region" description="Helical" evidence="12">
    <location>
        <begin position="282"/>
        <end position="300"/>
    </location>
</feature>
<feature type="domain" description="PTS EIIB type-1" evidence="14">
    <location>
        <begin position="4"/>
        <end position="86"/>
    </location>
</feature>
<keyword evidence="6" id="KW-0598">Phosphotransferase system</keyword>
<keyword evidence="7 12" id="KW-0812">Transmembrane</keyword>
<evidence type="ECO:0000259" key="13">
    <source>
        <dbReference type="PROSITE" id="PS51093"/>
    </source>
</evidence>
<keyword evidence="4" id="KW-0762">Sugar transport</keyword>
<keyword evidence="9 12" id="KW-1133">Transmembrane helix</keyword>
<feature type="transmembrane region" description="Helical" evidence="12">
    <location>
        <begin position="379"/>
        <end position="401"/>
    </location>
</feature>
<dbReference type="RefSeq" id="WP_212904404.1">
    <property type="nucleotide sequence ID" value="NZ_BOPZ01000021.1"/>
</dbReference>
<dbReference type="InterPro" id="IPR011297">
    <property type="entry name" value="PTS_IIABC_b_glu"/>
</dbReference>
<keyword evidence="17" id="KW-1185">Reference proteome</keyword>
<feature type="transmembrane region" description="Helical" evidence="12">
    <location>
        <begin position="141"/>
        <end position="161"/>
    </location>
</feature>
<dbReference type="GO" id="GO:0090589">
    <property type="term" value="F:protein-phosphocysteine-trehalose phosphotransferase system transporter activity"/>
    <property type="evidence" value="ECO:0007669"/>
    <property type="project" value="TreeGrafter"/>
</dbReference>
<feature type="domain" description="PTS EIIA type-1" evidence="13">
    <location>
        <begin position="497"/>
        <end position="601"/>
    </location>
</feature>
<feature type="transmembrane region" description="Helical" evidence="12">
    <location>
        <begin position="421"/>
        <end position="442"/>
    </location>
</feature>
<dbReference type="NCBIfam" id="TIGR00830">
    <property type="entry name" value="PTBA"/>
    <property type="match status" value="1"/>
</dbReference>
<dbReference type="SUPFAM" id="SSF55604">
    <property type="entry name" value="Glucose permease domain IIB"/>
    <property type="match status" value="1"/>
</dbReference>
<evidence type="ECO:0000256" key="2">
    <source>
        <dbReference type="ARBA" id="ARBA00022448"/>
    </source>
</evidence>
<dbReference type="PANTHER" id="PTHR30175:SF1">
    <property type="entry name" value="PTS SYSTEM ARBUTIN-, CELLOBIOSE-, AND SALICIN-SPECIFIC EIIBC COMPONENT-RELATED"/>
    <property type="match status" value="1"/>
</dbReference>
<sequence length="627" mass="66775">MNYQKLASDILKNIGGETNVANLTHCATRLRFSVKDKSKVNEEAVKKTKGVMGAVYKGGQFQVIIGTDVSSAYNELLKQGNFKKAASTDNEEKKTIVATILDTIAGIFTPILAPITGAGMLKAVLVLLTTANILSTESQSYYILNFISDAAFFFLPIILAYTSAIKFDCNPYMAMSIGGVLLHPNFSALVSAGKPVSFLGLPVTLATYSSSVIPIILVVWLMSYVEKFADKISPKPIKFFSKPLITLLVVAPVALIAIGPLGTIIGNFIASGVNYINDKAGWLVIFVMGAFSPLLVMTGMHYSLVPITMTSLATVGFDTVLIPGMLAANVAQGGAALCVALKTKNKDLKQLAGSSGVTAVLGITEPAMYGVNLKLKKPFIAVMIGGAVGGLYGGIMGLKAYAMVSPGLAAIPAFIGPGNNFINAVVVCVISFVGAFIAAWFLGFEEPVDEESIDEEADNITDEEVAISNEVENKTLNNEEIYSPLAGKVRKLSEVNDPTFAEEIMGKGIAIEPDNGRLVSPVNGVVASIFNTKHALAVMSDSGSELLIHIGIDTVKLGGKYFTSHVKQGDRVSVGDLLVEFDIEAIKKEGFDTITPVIITNTDSYSKIKESDKKEIKRKDSLLKLIV</sequence>
<dbReference type="InterPro" id="IPR013013">
    <property type="entry name" value="PTS_EIIC_1"/>
</dbReference>
<evidence type="ECO:0000256" key="3">
    <source>
        <dbReference type="ARBA" id="ARBA00022475"/>
    </source>
</evidence>
<feature type="domain" description="PTS EIIC type-1" evidence="15">
    <location>
        <begin position="102"/>
        <end position="458"/>
    </location>
</feature>
<feature type="transmembrane region" description="Helical" evidence="12">
    <location>
        <begin position="320"/>
        <end position="341"/>
    </location>
</feature>
<dbReference type="PROSITE" id="PS51093">
    <property type="entry name" value="PTS_EIIA_TYPE_1"/>
    <property type="match status" value="1"/>
</dbReference>
<dbReference type="GO" id="GO:0008982">
    <property type="term" value="F:protein-N(PI)-phosphohistidine-sugar phosphotransferase activity"/>
    <property type="evidence" value="ECO:0007669"/>
    <property type="project" value="InterPro"/>
</dbReference>
<dbReference type="GO" id="GO:0009401">
    <property type="term" value="P:phosphoenolpyruvate-dependent sugar phosphotransferase system"/>
    <property type="evidence" value="ECO:0007669"/>
    <property type="project" value="UniProtKB-KW"/>
</dbReference>
<dbReference type="GO" id="GO:0015771">
    <property type="term" value="P:trehalose transport"/>
    <property type="evidence" value="ECO:0007669"/>
    <property type="project" value="TreeGrafter"/>
</dbReference>
<evidence type="ECO:0000313" key="17">
    <source>
        <dbReference type="Proteomes" id="UP000679179"/>
    </source>
</evidence>
<dbReference type="Gene3D" id="3.30.1360.60">
    <property type="entry name" value="Glucose permease domain IIB"/>
    <property type="match status" value="1"/>
</dbReference>
<keyword evidence="2" id="KW-0813">Transport</keyword>
<dbReference type="PROSITE" id="PS51098">
    <property type="entry name" value="PTS_EIIB_TYPE_1"/>
    <property type="match status" value="1"/>
</dbReference>
<dbReference type="SUPFAM" id="SSF51261">
    <property type="entry name" value="Duplicated hybrid motif"/>
    <property type="match status" value="1"/>
</dbReference>
<dbReference type="EMBL" id="BOPZ01000021">
    <property type="protein sequence ID" value="GIM29716.1"/>
    <property type="molecule type" value="Genomic_DNA"/>
</dbReference>
<comment type="subcellular location">
    <subcellularLocation>
        <location evidence="1">Cell membrane</location>
        <topology evidence="1">Multi-pass membrane protein</topology>
    </subcellularLocation>
</comment>
<dbReference type="FunFam" id="2.70.70.10:FF:000001">
    <property type="entry name" value="PTS system glucose-specific IIA component"/>
    <property type="match status" value="1"/>
</dbReference>
<dbReference type="InterPro" id="IPR018113">
    <property type="entry name" value="PTrfase_EIIB_Cys"/>
</dbReference>
<dbReference type="GO" id="GO:0005886">
    <property type="term" value="C:plasma membrane"/>
    <property type="evidence" value="ECO:0007669"/>
    <property type="project" value="UniProtKB-SubCell"/>
</dbReference>
<keyword evidence="10 12" id="KW-0472">Membrane</keyword>
<feature type="transmembrane region" description="Helical" evidence="12">
    <location>
        <begin position="111"/>
        <end position="134"/>
    </location>
</feature>
<accession>A0A919VHI5</accession>
<evidence type="ECO:0000256" key="7">
    <source>
        <dbReference type="ARBA" id="ARBA00022692"/>
    </source>
</evidence>
<evidence type="ECO:0000256" key="4">
    <source>
        <dbReference type="ARBA" id="ARBA00022597"/>
    </source>
</evidence>
<dbReference type="InterPro" id="IPR050558">
    <property type="entry name" value="PTS_Sugar-Specific_Components"/>
</dbReference>